<feature type="transmembrane region" description="Helical" evidence="6">
    <location>
        <begin position="339"/>
        <end position="358"/>
    </location>
</feature>
<feature type="transmembrane region" description="Helical" evidence="6">
    <location>
        <begin position="127"/>
        <end position="150"/>
    </location>
</feature>
<comment type="subcellular location">
    <subcellularLocation>
        <location evidence="1">Membrane</location>
        <topology evidence="1">Multi-pass membrane protein</topology>
    </subcellularLocation>
</comment>
<feature type="transmembrane region" description="Helical" evidence="6">
    <location>
        <begin position="30"/>
        <end position="54"/>
    </location>
</feature>
<keyword evidence="4 6" id="KW-1133">Transmembrane helix</keyword>
<feature type="transmembrane region" description="Helical" evidence="6">
    <location>
        <begin position="170"/>
        <end position="191"/>
    </location>
</feature>
<evidence type="ECO:0000256" key="6">
    <source>
        <dbReference type="SAM" id="Phobius"/>
    </source>
</evidence>
<feature type="transmembrane region" description="Helical" evidence="6">
    <location>
        <begin position="66"/>
        <end position="84"/>
    </location>
</feature>
<dbReference type="STRING" id="1255043.TVNIR_1753"/>
<dbReference type="InterPro" id="IPR036259">
    <property type="entry name" value="MFS_trans_sf"/>
</dbReference>
<dbReference type="EMBL" id="CP003989">
    <property type="protein sequence ID" value="AGA33415.1"/>
    <property type="molecule type" value="Genomic_DNA"/>
</dbReference>
<keyword evidence="8" id="KW-1185">Reference proteome</keyword>
<dbReference type="AlphaFoldDB" id="L0DWT9"/>
<evidence type="ECO:0000256" key="2">
    <source>
        <dbReference type="ARBA" id="ARBA00008432"/>
    </source>
</evidence>
<comment type="similarity">
    <text evidence="2">Belongs to the major facilitator superfamily. Nitrate/nitrite porter (TC 2.A.1.8) family.</text>
</comment>
<evidence type="ECO:0000313" key="8">
    <source>
        <dbReference type="Proteomes" id="UP000010809"/>
    </source>
</evidence>
<protein>
    <submittedName>
        <fullName evidence="7">Nitrate/nitrite transporter</fullName>
    </submittedName>
</protein>
<feature type="transmembrane region" description="Helical" evidence="6">
    <location>
        <begin position="390"/>
        <end position="413"/>
    </location>
</feature>
<feature type="transmembrane region" description="Helical" evidence="6">
    <location>
        <begin position="284"/>
        <end position="302"/>
    </location>
</feature>
<keyword evidence="5 6" id="KW-0472">Membrane</keyword>
<evidence type="ECO:0000256" key="3">
    <source>
        <dbReference type="ARBA" id="ARBA00022692"/>
    </source>
</evidence>
<evidence type="ECO:0000256" key="5">
    <source>
        <dbReference type="ARBA" id="ARBA00023136"/>
    </source>
</evidence>
<dbReference type="PANTHER" id="PTHR23515">
    <property type="entry name" value="HIGH-AFFINITY NITRATE TRANSPORTER 2.3"/>
    <property type="match status" value="1"/>
</dbReference>
<dbReference type="KEGG" id="tni:TVNIR_1753"/>
<keyword evidence="3 6" id="KW-0812">Transmembrane</keyword>
<feature type="transmembrane region" description="Helical" evidence="6">
    <location>
        <begin position="314"/>
        <end position="333"/>
    </location>
</feature>
<dbReference type="PATRIC" id="fig|1255043.3.peg.1776"/>
<proteinExistence type="inferred from homology"/>
<feature type="transmembrane region" description="Helical" evidence="6">
    <location>
        <begin position="419"/>
        <end position="440"/>
    </location>
</feature>
<dbReference type="Proteomes" id="UP000010809">
    <property type="component" value="Chromosome"/>
</dbReference>
<dbReference type="SUPFAM" id="SSF103473">
    <property type="entry name" value="MFS general substrate transporter"/>
    <property type="match status" value="1"/>
</dbReference>
<organism evidence="7 8">
    <name type="scientific">Thioalkalivibrio nitratireducens (strain DSM 14787 / UNIQEM 213 / ALEN2)</name>
    <dbReference type="NCBI Taxonomy" id="1255043"/>
    <lineage>
        <taxon>Bacteria</taxon>
        <taxon>Pseudomonadati</taxon>
        <taxon>Pseudomonadota</taxon>
        <taxon>Gammaproteobacteria</taxon>
        <taxon>Chromatiales</taxon>
        <taxon>Ectothiorhodospiraceae</taxon>
        <taxon>Thioalkalivibrio</taxon>
    </lineage>
</organism>
<sequence>MMNARAIDSWAPDDPAFWQSRGKLIAHRNLWISVPNLLVAFGVWTIWSVVVVLLPPAGFGYSTTELFLLAAMPGLSGAVLRLAYGLVATRVEGRRLTMITTLALLVPAVGLGVAVQDPQTPYPVMLLLAGLCGLGAGSFASSMTSLTLLFPRWELGSALGLNSGMGNLGVSMAQFLVPIVVTLSVFGALAGAPQTVELRGDAQLLWLQNAGFVWVPAILLCALFARFGMHEVPFPPAREAGVSVYAQRRYWVLSLMYLGTFGSFIGFTAAFPLFAHTQFPEIDVLQYVFLGPLFGALARPLGGWLADRYGGGPVTFWAFALMGSSVLVSMNFLPGSATAGSFWGVMAAFMVLFLAAGLGSGSMFRIVPDLIEGERPEPAPRRSIRESGQVIGLVSAVGALGAFAVPVLLALALGTSGGVHGALTMFVLFYLVCMALTWWCHVRTRSDPDW</sequence>
<dbReference type="InterPro" id="IPR044772">
    <property type="entry name" value="NO3_transporter"/>
</dbReference>
<feature type="transmembrane region" description="Helical" evidence="6">
    <location>
        <begin position="211"/>
        <end position="229"/>
    </location>
</feature>
<evidence type="ECO:0000313" key="7">
    <source>
        <dbReference type="EMBL" id="AGA33415.1"/>
    </source>
</evidence>
<dbReference type="Gene3D" id="1.20.1250.20">
    <property type="entry name" value="MFS general substrate transporter like domains"/>
    <property type="match status" value="1"/>
</dbReference>
<reference evidence="7" key="1">
    <citation type="submission" date="2015-12" db="EMBL/GenBank/DDBJ databases">
        <authorList>
            <person name="Tikhonova T.V."/>
            <person name="Pavlov A.R."/>
            <person name="Beletsky A.V."/>
            <person name="Mardanov A.V."/>
            <person name="Sorokin D.Y."/>
            <person name="Ravin N.V."/>
            <person name="Popov V.O."/>
        </authorList>
    </citation>
    <scope>NUCLEOTIDE SEQUENCE</scope>
    <source>
        <strain evidence="7">DSM 14787</strain>
    </source>
</reference>
<dbReference type="eggNOG" id="COG2223">
    <property type="taxonomic scope" value="Bacteria"/>
</dbReference>
<feature type="transmembrane region" description="Helical" evidence="6">
    <location>
        <begin position="250"/>
        <end position="272"/>
    </location>
</feature>
<feature type="transmembrane region" description="Helical" evidence="6">
    <location>
        <begin position="96"/>
        <end position="115"/>
    </location>
</feature>
<dbReference type="GO" id="GO:0016020">
    <property type="term" value="C:membrane"/>
    <property type="evidence" value="ECO:0007669"/>
    <property type="project" value="UniProtKB-SubCell"/>
</dbReference>
<dbReference type="GO" id="GO:0015112">
    <property type="term" value="F:nitrate transmembrane transporter activity"/>
    <property type="evidence" value="ECO:0007669"/>
    <property type="project" value="InterPro"/>
</dbReference>
<dbReference type="HOGENOM" id="CLU_033198_1_0_6"/>
<dbReference type="Pfam" id="PF07690">
    <property type="entry name" value="MFS_1"/>
    <property type="match status" value="1"/>
</dbReference>
<name>L0DWT9_THIND</name>
<gene>
    <name evidence="7" type="ordered locus">TVNIR_1753</name>
</gene>
<evidence type="ECO:0000256" key="1">
    <source>
        <dbReference type="ARBA" id="ARBA00004141"/>
    </source>
</evidence>
<dbReference type="InterPro" id="IPR011701">
    <property type="entry name" value="MFS"/>
</dbReference>
<evidence type="ECO:0000256" key="4">
    <source>
        <dbReference type="ARBA" id="ARBA00022989"/>
    </source>
</evidence>
<accession>L0DWT9</accession>